<name>A0A0A9HJF4_ARUDO</name>
<protein>
    <submittedName>
        <fullName evidence="1">Uncharacterized protein</fullName>
    </submittedName>
</protein>
<organism evidence="1">
    <name type="scientific">Arundo donax</name>
    <name type="common">Giant reed</name>
    <name type="synonym">Donax arundinaceus</name>
    <dbReference type="NCBI Taxonomy" id="35708"/>
    <lineage>
        <taxon>Eukaryota</taxon>
        <taxon>Viridiplantae</taxon>
        <taxon>Streptophyta</taxon>
        <taxon>Embryophyta</taxon>
        <taxon>Tracheophyta</taxon>
        <taxon>Spermatophyta</taxon>
        <taxon>Magnoliopsida</taxon>
        <taxon>Liliopsida</taxon>
        <taxon>Poales</taxon>
        <taxon>Poaceae</taxon>
        <taxon>PACMAD clade</taxon>
        <taxon>Arundinoideae</taxon>
        <taxon>Arundineae</taxon>
        <taxon>Arundo</taxon>
    </lineage>
</organism>
<dbReference type="EMBL" id="GBRH01160601">
    <property type="protein sequence ID" value="JAE37295.1"/>
    <property type="molecule type" value="Transcribed_RNA"/>
</dbReference>
<accession>A0A0A9HJF4</accession>
<evidence type="ECO:0000313" key="1">
    <source>
        <dbReference type="EMBL" id="JAE37295.1"/>
    </source>
</evidence>
<reference evidence="1" key="1">
    <citation type="submission" date="2014-09" db="EMBL/GenBank/DDBJ databases">
        <authorList>
            <person name="Magalhaes I.L.F."/>
            <person name="Oliveira U."/>
            <person name="Santos F.R."/>
            <person name="Vidigal T.H.D.A."/>
            <person name="Brescovit A.D."/>
            <person name="Santos A.J."/>
        </authorList>
    </citation>
    <scope>NUCLEOTIDE SEQUENCE</scope>
    <source>
        <tissue evidence="1">Shoot tissue taken approximately 20 cm above the soil surface</tissue>
    </source>
</reference>
<dbReference type="AlphaFoldDB" id="A0A0A9HJF4"/>
<reference evidence="1" key="2">
    <citation type="journal article" date="2015" name="Data Brief">
        <title>Shoot transcriptome of the giant reed, Arundo donax.</title>
        <authorList>
            <person name="Barrero R.A."/>
            <person name="Guerrero F.D."/>
            <person name="Moolhuijzen P."/>
            <person name="Goolsby J.A."/>
            <person name="Tidwell J."/>
            <person name="Bellgard S.E."/>
            <person name="Bellgard M.I."/>
        </authorList>
    </citation>
    <scope>NUCLEOTIDE SEQUENCE</scope>
    <source>
        <tissue evidence="1">Shoot tissue taken approximately 20 cm above the soil surface</tissue>
    </source>
</reference>
<proteinExistence type="predicted"/>
<sequence length="36" mass="4217">MKQLDTNYPNSDPYCFKRNSSTLKANNFKACCHNFD</sequence>